<proteinExistence type="predicted"/>
<feature type="transmembrane region" description="Helical" evidence="2">
    <location>
        <begin position="325"/>
        <end position="345"/>
    </location>
</feature>
<protein>
    <recommendedName>
        <fullName evidence="5">Transmembrane protein</fullName>
    </recommendedName>
</protein>
<evidence type="ECO:0000256" key="1">
    <source>
        <dbReference type="SAM" id="MobiDB-lite"/>
    </source>
</evidence>
<dbReference type="EMBL" id="CAXLJL010000079">
    <property type="protein sequence ID" value="CAL5131004.1"/>
    <property type="molecule type" value="Genomic_DNA"/>
</dbReference>
<dbReference type="Pfam" id="PF25992">
    <property type="entry name" value="Ig_TM7SF3_N"/>
    <property type="match status" value="1"/>
</dbReference>
<name>A0AAV2T1F4_CALDB</name>
<evidence type="ECO:0000313" key="3">
    <source>
        <dbReference type="EMBL" id="CAL5131004.1"/>
    </source>
</evidence>
<comment type="caution">
    <text evidence="3">The sequence shown here is derived from an EMBL/GenBank/DDBJ whole genome shotgun (WGS) entry which is preliminary data.</text>
</comment>
<feature type="transmembrane region" description="Helical" evidence="2">
    <location>
        <begin position="393"/>
        <end position="412"/>
    </location>
</feature>
<feature type="region of interest" description="Disordered" evidence="1">
    <location>
        <begin position="890"/>
        <end position="910"/>
    </location>
</feature>
<reference evidence="3" key="1">
    <citation type="submission" date="2024-06" db="EMBL/GenBank/DDBJ databases">
        <authorList>
            <person name="Liu X."/>
            <person name="Lenzi L."/>
            <person name="Haldenby T S."/>
            <person name="Uol C."/>
        </authorList>
    </citation>
    <scope>NUCLEOTIDE SEQUENCE</scope>
</reference>
<feature type="transmembrane region" description="Helical" evidence="2">
    <location>
        <begin position="35"/>
        <end position="52"/>
    </location>
</feature>
<feature type="transmembrane region" description="Helical" evidence="2">
    <location>
        <begin position="596"/>
        <end position="616"/>
    </location>
</feature>
<feature type="transmembrane region" description="Helical" evidence="2">
    <location>
        <begin position="660"/>
        <end position="684"/>
    </location>
</feature>
<organism evidence="3 4">
    <name type="scientific">Calicophoron daubneyi</name>
    <name type="common">Rumen fluke</name>
    <name type="synonym">Paramphistomum daubneyi</name>
    <dbReference type="NCBI Taxonomy" id="300641"/>
    <lineage>
        <taxon>Eukaryota</taxon>
        <taxon>Metazoa</taxon>
        <taxon>Spiralia</taxon>
        <taxon>Lophotrochozoa</taxon>
        <taxon>Platyhelminthes</taxon>
        <taxon>Trematoda</taxon>
        <taxon>Digenea</taxon>
        <taxon>Plagiorchiida</taxon>
        <taxon>Pronocephalata</taxon>
        <taxon>Paramphistomoidea</taxon>
        <taxon>Paramphistomidae</taxon>
        <taxon>Calicophoron</taxon>
    </lineage>
</organism>
<dbReference type="Proteomes" id="UP001497525">
    <property type="component" value="Unassembled WGS sequence"/>
</dbReference>
<dbReference type="AlphaFoldDB" id="A0AAV2T1F4"/>
<evidence type="ECO:0000256" key="2">
    <source>
        <dbReference type="SAM" id="Phobius"/>
    </source>
</evidence>
<feature type="transmembrane region" description="Helical" evidence="2">
    <location>
        <begin position="365"/>
        <end position="388"/>
    </location>
</feature>
<sequence length="910" mass="99867">MAFDSTVLEAIHIQEKLIAAVELCDVFAHKFVGQMWSQGLVVCAIILFRISFIDCGIRQYALCASIPQGKFTNVTVPSGFSNIIFSNIPKGSRFVVMQLHSPFNRLLASSSSKFVYEASQLDTHCGLSLVISNETSNVTMYVYSDYITELTAWARADAYDDRYPLPGGCSVHSRRGFAPGALTTIIKEDRASDSSPNVTLNYWTSLISFTASSLPSSVGGDRLCSFSNSSFQNLIYRLYGMPLITAGGSYGAFVNPTPEEAAEVLEQMSSVQASEATLLHSFRLNTPGILNRNLNAFVPIARRPATAVVVTLIVEYRSDKFRSKVAYAPTVLYGCQAAALSYTHIVQNFTSRLQCALLPKTSPNTYFGLAVLLLTSVLYACSCSLFIWFRCALGLFSVASLMGAILAARYSFSVSNSVCLMVFGTLLPGLLALALFIVLWCLYVRPTLRIRHVFGRGSLMALTGEEELVRRNRREDPWNANLVTSPQLERYHSGKPLFYQNNTEQLSVTPVNTFNPLPPVSEELPTWSALDASSPTANTISFVHPSDAEFPDDLIGQDRCTNFLRFHLCPRLNQCNCVCCMAGRQPRMFSLKPRRIARLPPVFLASFLVVSFFAILLDRILSLRDSPAAYVTFVVLLGFVVAGLLCIFKNLAFGLSTAFVGIYLCFSCICLFNVPGGLLPHIIIEQFLRLAWPQHRLQALRVEFYGMYDVLLVIAWFFLTIMFGLITLCLVRLQDARELAEAQCGRSAGNHRNETTSAVAANSSLLVDAAALSQKSWPFFFRSGPSFNPLPPKNGRDPAPSVAALFVNSEGESSELSTQRSLDQSNVPKPVTERAQLLAGHPWMSSYGSLASTSQAPLMPLSRVQLAAGGGSTLANNPLRPGLLSLQSFSPTPDRLLGPFDPGDAPGWLR</sequence>
<evidence type="ECO:0008006" key="5">
    <source>
        <dbReference type="Google" id="ProtNLM"/>
    </source>
</evidence>
<evidence type="ECO:0000313" key="4">
    <source>
        <dbReference type="Proteomes" id="UP001497525"/>
    </source>
</evidence>
<accession>A0AAV2T1F4</accession>
<feature type="transmembrane region" description="Helical" evidence="2">
    <location>
        <begin position="628"/>
        <end position="648"/>
    </location>
</feature>
<keyword evidence="2" id="KW-1133">Transmembrane helix</keyword>
<keyword evidence="2" id="KW-0472">Membrane</keyword>
<gene>
    <name evidence="3" type="ORF">CDAUBV1_LOCUS3198</name>
</gene>
<feature type="transmembrane region" description="Helical" evidence="2">
    <location>
        <begin position="418"/>
        <end position="443"/>
    </location>
</feature>
<keyword evidence="2" id="KW-0812">Transmembrane</keyword>
<feature type="transmembrane region" description="Helical" evidence="2">
    <location>
        <begin position="704"/>
        <end position="731"/>
    </location>
</feature>